<protein>
    <recommendedName>
        <fullName evidence="2">Single-stranded-DNA-specific exonuclease RecJ</fullName>
    </recommendedName>
</protein>
<dbReference type="PANTHER" id="PTHR30255">
    <property type="entry name" value="SINGLE-STRANDED-DNA-SPECIFIC EXONUCLEASE RECJ"/>
    <property type="match status" value="1"/>
</dbReference>
<dbReference type="Pfam" id="PF10141">
    <property type="entry name" value="ssDNA-exonuc_C"/>
    <property type="match status" value="1"/>
</dbReference>
<evidence type="ECO:0000256" key="3">
    <source>
        <dbReference type="ARBA" id="ARBA00022722"/>
    </source>
</evidence>
<evidence type="ECO:0000256" key="2">
    <source>
        <dbReference type="ARBA" id="ARBA00019841"/>
    </source>
</evidence>
<keyword evidence="3" id="KW-0540">Nuclease</keyword>
<gene>
    <name evidence="11" type="ORF">AFL42_04190</name>
</gene>
<evidence type="ECO:0000256" key="4">
    <source>
        <dbReference type="ARBA" id="ARBA00022801"/>
    </source>
</evidence>
<dbReference type="Gene3D" id="3.10.310.30">
    <property type="match status" value="1"/>
</dbReference>
<keyword evidence="4" id="KW-0378">Hydrolase</keyword>
<dbReference type="Gene3D" id="3.90.1640.30">
    <property type="match status" value="1"/>
</dbReference>
<dbReference type="InterPro" id="IPR051673">
    <property type="entry name" value="SSDNA_exonuclease_RecJ"/>
</dbReference>
<evidence type="ECO:0000313" key="12">
    <source>
        <dbReference type="Proteomes" id="UP000037854"/>
    </source>
</evidence>
<evidence type="ECO:0000256" key="5">
    <source>
        <dbReference type="ARBA" id="ARBA00022839"/>
    </source>
</evidence>
<dbReference type="EMBL" id="LGTK01000009">
    <property type="protein sequence ID" value="KPH77088.1"/>
    <property type="molecule type" value="Genomic_DNA"/>
</dbReference>
<feature type="domain" description="DDH" evidence="7">
    <location>
        <begin position="82"/>
        <end position="225"/>
    </location>
</feature>
<evidence type="ECO:0000259" key="9">
    <source>
        <dbReference type="Pfam" id="PF10141"/>
    </source>
</evidence>
<dbReference type="Pfam" id="PF02272">
    <property type="entry name" value="DHHA1"/>
    <property type="match status" value="1"/>
</dbReference>
<dbReference type="SUPFAM" id="SSF64182">
    <property type="entry name" value="DHH phosphoesterases"/>
    <property type="match status" value="1"/>
</dbReference>
<feature type="domain" description="DHHA1" evidence="8">
    <location>
        <begin position="340"/>
        <end position="434"/>
    </location>
</feature>
<organism evidence="11 12">
    <name type="scientific">Oceanobacillus caeni</name>
    <dbReference type="NCBI Taxonomy" id="405946"/>
    <lineage>
        <taxon>Bacteria</taxon>
        <taxon>Bacillati</taxon>
        <taxon>Bacillota</taxon>
        <taxon>Bacilli</taxon>
        <taxon>Bacillales</taxon>
        <taxon>Bacillaceae</taxon>
        <taxon>Oceanobacillus</taxon>
    </lineage>
</organism>
<sequence length="769" mass="87565">MLQNRSKWKYVEMEDKAVPSMDEFTDLSPVLRKMLGQRGITTKEEVNRFLSPDLNNLHSAEWLDSIGKATQRVHDAIYNKEKILVFGDYDADGVSSTTVMLKTLQELGADCDFYIPNRFTEGYGPNEDAFVKAHEEGFSVIITVDTGIAAVYEAFVAKELGIDLIITDHHEIQEELPEAFAIIHPKCSPNYPFKELAGVGVAFKFAESLLGYFPKHLLEFVAIGTIADLVPLVDENRIFAYFGLHALTISKNVGIQALKNVSKIEGNVTEEDVGFSIGPRLNAVGRLQDADLAVQLLMSDDLVEAMEIAQEIQSLNERRQRIVNEIVKEAEEIIQDINGVVVVAKEGWNEGVLGIVASKLVRKYDRPAIVLTIKPELQVAKGSARSIPAFDLFTHCMKVRELFTHFGGHAQAAGMTLPIENIELINERLNTFITEELTEEDFKQEIEISSTLDIAEINVDLIYEIARLAPFGMKNPKPVFEIKDIPTDVRQIGSTKNHLKLHFNKDSSQIESIGFGLGHLYHFISPNTPLSVVGELGINEWNGNKKAQVLIQDMKIDTWQLFDQRGRRQIQIQPISNQKILAISNGQLNIDPSIYHEEYQEMMNLEEVDMLYICDLPPNLEILKKVVKATKPKIIYACYSVEESAYLTSFPKREEFIWYYAFIKKRKIVDLKQELKAIMNVKGWSKERIIFMSKVFFELDFVKIENGIIQINPNPEKRDLTESTSYKDRLKRIEVEKTLYYSNYEELRTWFTNCMEQLETTKEEVVSGL</sequence>
<comment type="similarity">
    <text evidence="1">Belongs to the RecJ family.</text>
</comment>
<dbReference type="GO" id="GO:0003677">
    <property type="term" value="F:DNA binding"/>
    <property type="evidence" value="ECO:0007669"/>
    <property type="project" value="UniProtKB-KW"/>
</dbReference>
<feature type="coiled-coil region" evidence="6">
    <location>
        <begin position="305"/>
        <end position="332"/>
    </location>
</feature>
<keyword evidence="5" id="KW-0269">Exonuclease</keyword>
<dbReference type="PANTHER" id="PTHR30255:SF2">
    <property type="entry name" value="SINGLE-STRANDED-DNA-SPECIFIC EXONUCLEASE RECJ"/>
    <property type="match status" value="1"/>
</dbReference>
<dbReference type="Proteomes" id="UP000037854">
    <property type="component" value="Unassembled WGS sequence"/>
</dbReference>
<keyword evidence="12" id="KW-1185">Reference proteome</keyword>
<feature type="domain" description="Single-stranded-DNA-specific exonuclease RecJ C-terminal" evidence="9">
    <location>
        <begin position="560"/>
        <end position="751"/>
    </location>
</feature>
<evidence type="ECO:0000313" key="11">
    <source>
        <dbReference type="EMBL" id="KPH77088.1"/>
    </source>
</evidence>
<evidence type="ECO:0000259" key="8">
    <source>
        <dbReference type="Pfam" id="PF02272"/>
    </source>
</evidence>
<name>A0ABR5MLM6_9BACI</name>
<dbReference type="InterPro" id="IPR001667">
    <property type="entry name" value="DDH_dom"/>
</dbReference>
<dbReference type="Pfam" id="PF01368">
    <property type="entry name" value="DHH"/>
    <property type="match status" value="1"/>
</dbReference>
<dbReference type="InterPro" id="IPR004610">
    <property type="entry name" value="RecJ"/>
</dbReference>
<evidence type="ECO:0000259" key="7">
    <source>
        <dbReference type="Pfam" id="PF01368"/>
    </source>
</evidence>
<evidence type="ECO:0000256" key="6">
    <source>
        <dbReference type="SAM" id="Coils"/>
    </source>
</evidence>
<dbReference type="InterPro" id="IPR018779">
    <property type="entry name" value="RecJ_C"/>
</dbReference>
<proteinExistence type="inferred from homology"/>
<reference evidence="11 12" key="1">
    <citation type="submission" date="2015-07" db="EMBL/GenBank/DDBJ databases">
        <title>High-quality draft genome sequence of Oceanobacillus caeni HM6, a bacillus isolated from a human feces.</title>
        <authorList>
            <person name="Kumar J."/>
            <person name="Verma M.K."/>
            <person name="Pandey R."/>
            <person name="Bhambi M."/>
            <person name="Chauhan N."/>
        </authorList>
    </citation>
    <scope>NUCLEOTIDE SEQUENCE [LARGE SCALE GENOMIC DNA]</scope>
    <source>
        <strain evidence="11 12">HM6</strain>
    </source>
</reference>
<comment type="caution">
    <text evidence="11">The sequence shown here is derived from an EMBL/GenBank/DDBJ whole genome shotgun (WGS) entry which is preliminary data.</text>
</comment>
<evidence type="ECO:0000259" key="10">
    <source>
        <dbReference type="Pfam" id="PF17768"/>
    </source>
</evidence>
<dbReference type="NCBIfam" id="TIGR00644">
    <property type="entry name" value="recJ"/>
    <property type="match status" value="1"/>
</dbReference>
<feature type="domain" description="RecJ OB" evidence="10">
    <location>
        <begin position="451"/>
        <end position="553"/>
    </location>
</feature>
<dbReference type="Pfam" id="PF17768">
    <property type="entry name" value="RecJ_OB"/>
    <property type="match status" value="1"/>
</dbReference>
<dbReference type="InterPro" id="IPR038763">
    <property type="entry name" value="DHH_sf"/>
</dbReference>
<accession>A0ABR5MLM6</accession>
<keyword evidence="11" id="KW-0238">DNA-binding</keyword>
<dbReference type="InterPro" id="IPR041122">
    <property type="entry name" value="RecJ_OB"/>
</dbReference>
<evidence type="ECO:0000256" key="1">
    <source>
        <dbReference type="ARBA" id="ARBA00005915"/>
    </source>
</evidence>
<dbReference type="RefSeq" id="WP_060667935.1">
    <property type="nucleotide sequence ID" value="NZ_JARTGE010000033.1"/>
</dbReference>
<keyword evidence="6" id="KW-0175">Coiled coil</keyword>
<dbReference type="InterPro" id="IPR003156">
    <property type="entry name" value="DHHA1_dom"/>
</dbReference>